<dbReference type="Proteomes" id="UP001228049">
    <property type="component" value="Unassembled WGS sequence"/>
</dbReference>
<dbReference type="PANTHER" id="PTHR15919:SF1">
    <property type="entry name" value="DAPPER HOMOLOG 3"/>
    <property type="match status" value="1"/>
</dbReference>
<dbReference type="Pfam" id="PF15268">
    <property type="entry name" value="Dapper"/>
    <property type="match status" value="3"/>
</dbReference>
<dbReference type="EMBL" id="JASDAP010000023">
    <property type="protein sequence ID" value="KAK1883336.1"/>
    <property type="molecule type" value="Genomic_DNA"/>
</dbReference>
<reference evidence="4" key="1">
    <citation type="submission" date="2023-04" db="EMBL/GenBank/DDBJ databases">
        <title>Chromosome-level genome of Chaenocephalus aceratus.</title>
        <authorList>
            <person name="Park H."/>
        </authorList>
    </citation>
    <scope>NUCLEOTIDE SEQUENCE</scope>
    <source>
        <strain evidence="4">DE</strain>
        <tissue evidence="4">Muscle</tissue>
    </source>
</reference>
<sequence>MSSQKLPGSFGVLFPGYSLPMKAERSRNKERLEASLAGLCELELLKQRQECRVLSALCLGDSPVPGRPPWGALRSARCALDAPSGSASEDLSLQTMGEPFCFPSHLYLSILYLIVVMSSLQWGMKASLEQQVAELKVNTEVHSTGSPADPREESQLISGEVLAARKNGPPQSNYHPLVPRSLSAPEGTGETERGETWLPDSSRWAMVNDALGQMKDVDPSQEDYQQAQKVETYIFGLVQRRVLPSRSSKPRTSLAHDPRAASVVRQSSLCRNQEQHSAKQVSVQEITSPSQSTEAPQDCHNFDQEPYLGTGFTEDAPPPYHQHLQPSIQHQPGLYHRSRQTSMINTSRSTLLDYPACRVLQPHPDSSNSEPESPQHFHNYPSPPALSKPHQPPDEQLVNAEYIPAQPCRASTRAYAHHHSNPHKASVVPKPNRTTYSPERSHHHQEQPPTASQIQPSRSRAGPKKCRSNEDRNGASRKPGKKACRSQSENSLQRVPERKYNTVERDGGGSGSGGRGSRSSQSRSKKQQQGGGGCRRWQSTLELSQDEAEQPPMQAPMQGSSASNQRDHCARRTRKSRPTHAAHVYPHPPHSHHHQHMEYQIERDLVPLCPPTEGYPHPRQGESESSMSEADSPDSSTLSSDSDESGGLVWPQQLPPQLSVPSPSAQPGAPLQPKAFVKIKASHALKKKILRFRTGSLKVMTTV</sequence>
<evidence type="ECO:0000313" key="4">
    <source>
        <dbReference type="EMBL" id="KAK1883336.1"/>
    </source>
</evidence>
<comment type="caution">
    <text evidence="4">The sequence shown here is derived from an EMBL/GenBank/DDBJ whole genome shotgun (WGS) entry which is preliminary data.</text>
</comment>
<feature type="compositionally biased region" description="Low complexity" evidence="3">
    <location>
        <begin position="623"/>
        <end position="640"/>
    </location>
</feature>
<dbReference type="GO" id="GO:0005737">
    <property type="term" value="C:cytoplasm"/>
    <property type="evidence" value="ECO:0007669"/>
    <property type="project" value="TreeGrafter"/>
</dbReference>
<evidence type="ECO:0000256" key="3">
    <source>
        <dbReference type="SAM" id="MobiDB-lite"/>
    </source>
</evidence>
<feature type="compositionally biased region" description="Basic and acidic residues" evidence="3">
    <location>
        <begin position="495"/>
        <end position="507"/>
    </location>
</feature>
<feature type="region of interest" description="Disordered" evidence="3">
    <location>
        <begin position="165"/>
        <end position="196"/>
    </location>
</feature>
<feature type="region of interest" description="Disordered" evidence="3">
    <location>
        <begin position="358"/>
        <end position="394"/>
    </location>
</feature>
<evidence type="ECO:0000256" key="2">
    <source>
        <dbReference type="ARBA" id="ARBA00023054"/>
    </source>
</evidence>
<name>A0AAD9BI99_DISEL</name>
<dbReference type="AlphaFoldDB" id="A0AAD9BI99"/>
<evidence type="ECO:0000256" key="1">
    <source>
        <dbReference type="ARBA" id="ARBA00010807"/>
    </source>
</evidence>
<feature type="compositionally biased region" description="Basic and acidic residues" evidence="3">
    <location>
        <begin position="596"/>
        <end position="605"/>
    </location>
</feature>
<evidence type="ECO:0000313" key="5">
    <source>
        <dbReference type="Proteomes" id="UP001228049"/>
    </source>
</evidence>
<proteinExistence type="inferred from homology"/>
<keyword evidence="5" id="KW-1185">Reference proteome</keyword>
<gene>
    <name evidence="4" type="ORF">KUDE01_024110</name>
</gene>
<accession>A0AAD9BI99</accession>
<feature type="compositionally biased region" description="Basic residues" evidence="3">
    <location>
        <begin position="571"/>
        <end position="580"/>
    </location>
</feature>
<keyword evidence="2" id="KW-0175">Coiled coil</keyword>
<feature type="region of interest" description="Disordered" evidence="3">
    <location>
        <begin position="267"/>
        <end position="336"/>
    </location>
</feature>
<feature type="compositionally biased region" description="Low complexity" evidence="3">
    <location>
        <begin position="648"/>
        <end position="667"/>
    </location>
</feature>
<dbReference type="InterPro" id="IPR024843">
    <property type="entry name" value="Dapper"/>
</dbReference>
<dbReference type="PANTHER" id="PTHR15919">
    <property type="entry name" value="DAPPER-RELATED"/>
    <property type="match status" value="1"/>
</dbReference>
<feature type="compositionally biased region" description="Polar residues" evidence="3">
    <location>
        <begin position="447"/>
        <end position="458"/>
    </location>
</feature>
<comment type="similarity">
    <text evidence="1">Belongs to the dapper family.</text>
</comment>
<protein>
    <submittedName>
        <fullName evidence="4">Dapper 1-B</fullName>
    </submittedName>
</protein>
<organism evidence="4 5">
    <name type="scientific">Dissostichus eleginoides</name>
    <name type="common">Patagonian toothfish</name>
    <name type="synonym">Dissostichus amissus</name>
    <dbReference type="NCBI Taxonomy" id="100907"/>
    <lineage>
        <taxon>Eukaryota</taxon>
        <taxon>Metazoa</taxon>
        <taxon>Chordata</taxon>
        <taxon>Craniata</taxon>
        <taxon>Vertebrata</taxon>
        <taxon>Euteleostomi</taxon>
        <taxon>Actinopterygii</taxon>
        <taxon>Neopterygii</taxon>
        <taxon>Teleostei</taxon>
        <taxon>Neoteleostei</taxon>
        <taxon>Acanthomorphata</taxon>
        <taxon>Eupercaria</taxon>
        <taxon>Perciformes</taxon>
        <taxon>Notothenioidei</taxon>
        <taxon>Nototheniidae</taxon>
        <taxon>Dissostichus</taxon>
    </lineage>
</organism>
<dbReference type="GO" id="GO:0090090">
    <property type="term" value="P:negative regulation of canonical Wnt signaling pathway"/>
    <property type="evidence" value="ECO:0007669"/>
    <property type="project" value="TreeGrafter"/>
</dbReference>
<feature type="compositionally biased region" description="Polar residues" evidence="3">
    <location>
        <begin position="278"/>
        <end position="295"/>
    </location>
</feature>
<feature type="region of interest" description="Disordered" evidence="3">
    <location>
        <begin position="412"/>
        <end position="671"/>
    </location>
</feature>